<name>A0A350H8J9_UNCW3</name>
<comment type="caution">
    <text evidence="1">The sequence shown here is derived from an EMBL/GenBank/DDBJ whole genome shotgun (WGS) entry which is preliminary data.</text>
</comment>
<dbReference type="Proteomes" id="UP000264062">
    <property type="component" value="Unassembled WGS sequence"/>
</dbReference>
<evidence type="ECO:0000313" key="2">
    <source>
        <dbReference type="Proteomes" id="UP000264062"/>
    </source>
</evidence>
<dbReference type="EMBL" id="DMZY01000051">
    <property type="protein sequence ID" value="HAV91865.1"/>
    <property type="molecule type" value="Genomic_DNA"/>
</dbReference>
<gene>
    <name evidence="1" type="ORF">DCW38_01620</name>
</gene>
<dbReference type="AlphaFoldDB" id="A0A350H8J9"/>
<reference evidence="1 2" key="1">
    <citation type="journal article" date="2018" name="Nat. Biotechnol.">
        <title>A standardized bacterial taxonomy based on genome phylogeny substantially revises the tree of life.</title>
        <authorList>
            <person name="Parks D.H."/>
            <person name="Chuvochina M."/>
            <person name="Waite D.W."/>
            <person name="Rinke C."/>
            <person name="Skarshewski A."/>
            <person name="Chaumeil P.A."/>
            <person name="Hugenholtz P."/>
        </authorList>
    </citation>
    <scope>NUCLEOTIDE SEQUENCE [LARGE SCALE GENOMIC DNA]</scope>
    <source>
        <strain evidence="1">UBA9956</strain>
    </source>
</reference>
<sequence>MVVSLLAKQKVYDSQSGFRMVKIESFLKIPIKTFRFQMESEMLIKAGMLKQRIGHVRVKTVYGDEVSKINPVKDTVRFIKMVLEALWV</sequence>
<proteinExistence type="predicted"/>
<organism evidence="1 2">
    <name type="scientific">candidate division WOR-3 bacterium</name>
    <dbReference type="NCBI Taxonomy" id="2052148"/>
    <lineage>
        <taxon>Bacteria</taxon>
        <taxon>Bacteria division WOR-3</taxon>
    </lineage>
</organism>
<evidence type="ECO:0000313" key="1">
    <source>
        <dbReference type="EMBL" id="HAV91865.1"/>
    </source>
</evidence>
<accession>A0A350H8J9</accession>
<protein>
    <submittedName>
        <fullName evidence="1">Uncharacterized protein</fullName>
    </submittedName>
</protein>